<dbReference type="InterPro" id="IPR029033">
    <property type="entry name" value="His_PPase_superfam"/>
</dbReference>
<dbReference type="PANTHER" id="PTHR47623:SF1">
    <property type="entry name" value="OS09G0287300 PROTEIN"/>
    <property type="match status" value="1"/>
</dbReference>
<evidence type="ECO:0000256" key="1">
    <source>
        <dbReference type="PIRSR" id="PIRSR613078-2"/>
    </source>
</evidence>
<dbReference type="PANTHER" id="PTHR47623">
    <property type="entry name" value="OS09G0287300 PROTEIN"/>
    <property type="match status" value="1"/>
</dbReference>
<sequence length="154" mass="16927">MRYFIIMRHAKAEAGENKLDFDRSLVERGWNEADSTARQLAEHGLTPDTILCSAARRTRDTLSAVMPHVTGDCIVHLRRSLYEADVTDLRDALRKVTGQRVLVIGHNPTVHELALEFAGQDGAALAHGFPTSTAAVFTLGFGLDTIRFDGLITP</sequence>
<keyword evidence="3" id="KW-1185">Reference proteome</keyword>
<dbReference type="InterPro" id="IPR013078">
    <property type="entry name" value="His_Pase_superF_clade-1"/>
</dbReference>
<accession>A0A8B2P0U1</accession>
<dbReference type="EMBL" id="QHHQ01000001">
    <property type="protein sequence ID" value="RAI04065.1"/>
    <property type="molecule type" value="Genomic_DNA"/>
</dbReference>
<dbReference type="SUPFAM" id="SSF53254">
    <property type="entry name" value="Phosphoglycerate mutase-like"/>
    <property type="match status" value="1"/>
</dbReference>
<evidence type="ECO:0000313" key="2">
    <source>
        <dbReference type="EMBL" id="RAI04065.1"/>
    </source>
</evidence>
<dbReference type="AlphaFoldDB" id="A0A8B2P0U1"/>
<dbReference type="Pfam" id="PF00300">
    <property type="entry name" value="His_Phos_1"/>
    <property type="match status" value="1"/>
</dbReference>
<protein>
    <submittedName>
        <fullName evidence="2">Histidine phosphatase</fullName>
    </submittedName>
</protein>
<proteinExistence type="predicted"/>
<dbReference type="Proteomes" id="UP000249590">
    <property type="component" value="Unassembled WGS sequence"/>
</dbReference>
<reference evidence="2 3" key="1">
    <citation type="submission" date="2018-05" db="EMBL/GenBank/DDBJ databases">
        <title>Acuticoccus sediminis sp. nov., isolated from deep-sea sediment of Indian Ocean.</title>
        <authorList>
            <person name="Liu X."/>
            <person name="Lai Q."/>
            <person name="Du Y."/>
            <person name="Sun F."/>
            <person name="Zhang X."/>
            <person name="Wang S."/>
            <person name="Shao Z."/>
        </authorList>
    </citation>
    <scope>NUCLEOTIDE SEQUENCE [LARGE SCALE GENOMIC DNA]</scope>
    <source>
        <strain evidence="2 3">PTG4-2</strain>
    </source>
</reference>
<dbReference type="RefSeq" id="WP_111343237.1">
    <property type="nucleotide sequence ID" value="NZ_JAIWKD010000001.1"/>
</dbReference>
<gene>
    <name evidence="2" type="ORF">DLJ53_06300</name>
</gene>
<feature type="binding site" evidence="1">
    <location>
        <position position="57"/>
    </location>
    <ligand>
        <name>substrate</name>
    </ligand>
</feature>
<dbReference type="Gene3D" id="3.40.50.1240">
    <property type="entry name" value="Phosphoglycerate mutase-like"/>
    <property type="match status" value="1"/>
</dbReference>
<dbReference type="OrthoDB" id="9810154at2"/>
<comment type="caution">
    <text evidence="2">The sequence shown here is derived from an EMBL/GenBank/DDBJ whole genome shotgun (WGS) entry which is preliminary data.</text>
</comment>
<name>A0A8B2P0U1_9HYPH</name>
<evidence type="ECO:0000313" key="3">
    <source>
        <dbReference type="Proteomes" id="UP000249590"/>
    </source>
</evidence>
<organism evidence="2 3">
    <name type="scientific">Acuticoccus sediminis</name>
    <dbReference type="NCBI Taxonomy" id="2184697"/>
    <lineage>
        <taxon>Bacteria</taxon>
        <taxon>Pseudomonadati</taxon>
        <taxon>Pseudomonadota</taxon>
        <taxon>Alphaproteobacteria</taxon>
        <taxon>Hyphomicrobiales</taxon>
        <taxon>Amorphaceae</taxon>
        <taxon>Acuticoccus</taxon>
    </lineage>
</organism>
<dbReference type="CDD" id="cd07067">
    <property type="entry name" value="HP_PGM_like"/>
    <property type="match status" value="1"/>
</dbReference>